<dbReference type="NCBIfam" id="NF008528">
    <property type="entry name" value="PRK11463.1-2"/>
    <property type="match status" value="1"/>
</dbReference>
<sequence>MFQWIFLALLLIPLVELYVLISVGSVIGALPTILLTLFTAVVGAWLMRSQGLMTLQRLQAQLAMGEPPQLSLVEGGLILLGGMLLLIPGLMTDALGFALLIPPLRKKLAERFVVRRFGPGAAGYRTTVIIDGEVVDWDERPASALPPQDHNERS</sequence>
<evidence type="ECO:0000313" key="2">
    <source>
        <dbReference type="EMBL" id="SIO05109.1"/>
    </source>
</evidence>
<protein>
    <submittedName>
        <fullName evidence="2">UPF0716 protein FxsA</fullName>
    </submittedName>
</protein>
<dbReference type="OrthoDB" id="9792788at2"/>
<dbReference type="AlphaFoldDB" id="A0A1N6GC27"/>
<dbReference type="EMBL" id="FSRE01000003">
    <property type="protein sequence ID" value="SIO05109.1"/>
    <property type="molecule type" value="Genomic_DNA"/>
</dbReference>
<keyword evidence="1" id="KW-1133">Transmembrane helix</keyword>
<gene>
    <name evidence="2" type="ORF">SAMN05443662_1280</name>
</gene>
<evidence type="ECO:0000256" key="1">
    <source>
        <dbReference type="SAM" id="Phobius"/>
    </source>
</evidence>
<keyword evidence="3" id="KW-1185">Reference proteome</keyword>
<evidence type="ECO:0000313" key="3">
    <source>
        <dbReference type="Proteomes" id="UP000198461"/>
    </source>
</evidence>
<dbReference type="RefSeq" id="WP_074201564.1">
    <property type="nucleotide sequence ID" value="NZ_FSRE01000003.1"/>
</dbReference>
<name>A0A1N6GC27_9GAMM</name>
<dbReference type="GO" id="GO:0016020">
    <property type="term" value="C:membrane"/>
    <property type="evidence" value="ECO:0007669"/>
    <property type="project" value="InterPro"/>
</dbReference>
<dbReference type="STRING" id="364032.SAMN05443662_1280"/>
<accession>A0A1N6GC27</accession>
<keyword evidence="1" id="KW-0472">Membrane</keyword>
<proteinExistence type="predicted"/>
<dbReference type="Proteomes" id="UP000198461">
    <property type="component" value="Unassembled WGS sequence"/>
</dbReference>
<reference evidence="2 3" key="1">
    <citation type="submission" date="2016-11" db="EMBL/GenBank/DDBJ databases">
        <authorList>
            <person name="Jaros S."/>
            <person name="Januszkiewicz K."/>
            <person name="Wedrychowicz H."/>
        </authorList>
    </citation>
    <scope>NUCLEOTIDE SEQUENCE [LARGE SCALE GENOMIC DNA]</scope>
    <source>
        <strain evidence="2 3">DSM 17737</strain>
    </source>
</reference>
<organism evidence="2 3">
    <name type="scientific">Sulfurivirga caldicuralii</name>
    <dbReference type="NCBI Taxonomy" id="364032"/>
    <lineage>
        <taxon>Bacteria</taxon>
        <taxon>Pseudomonadati</taxon>
        <taxon>Pseudomonadota</taxon>
        <taxon>Gammaproteobacteria</taxon>
        <taxon>Thiotrichales</taxon>
        <taxon>Piscirickettsiaceae</taxon>
        <taxon>Sulfurivirga</taxon>
    </lineage>
</organism>
<dbReference type="InterPro" id="IPR007313">
    <property type="entry name" value="FxsA"/>
</dbReference>
<feature type="transmembrane region" description="Helical" evidence="1">
    <location>
        <begin position="77"/>
        <end position="101"/>
    </location>
</feature>
<dbReference type="Pfam" id="PF04186">
    <property type="entry name" value="FxsA"/>
    <property type="match status" value="1"/>
</dbReference>
<feature type="transmembrane region" description="Helical" evidence="1">
    <location>
        <begin position="27"/>
        <end position="47"/>
    </location>
</feature>
<dbReference type="PANTHER" id="PTHR35335">
    <property type="entry name" value="UPF0716 PROTEIN FXSA"/>
    <property type="match status" value="1"/>
</dbReference>
<dbReference type="PANTHER" id="PTHR35335:SF1">
    <property type="entry name" value="UPF0716 PROTEIN FXSA"/>
    <property type="match status" value="1"/>
</dbReference>
<keyword evidence="1" id="KW-0812">Transmembrane</keyword>